<feature type="domain" description="Peptidase M48" evidence="7">
    <location>
        <begin position="66"/>
        <end position="238"/>
    </location>
</feature>
<sequence>MIAKIWKELLVLVALFAGLWLAFSYYNYDVNRNPFEVSAKTEREMAEFMNDYMLQDFEFIHNKAADSTLQVILERLTQNMDTVSYDYQLHIIKESQINAFTSLNGNIYIFSGLIEDLQSAEELALVLAHEIGHAEEKHVIEKIAKTLGMEAFFSIATGGDPVLISELAKLSMSTAFDRRNEEEADDYALDLAEKSQINPRRLGQFFIRMKAKKSSIMDDLSFFSTHPLDSDRIKKASDYKISDDFEEQPIPIDWERFQNLISS</sequence>
<name>A0ABT3CQE7_9BACT</name>
<dbReference type="PANTHER" id="PTHR22726:SF1">
    <property type="entry name" value="METALLOENDOPEPTIDASE OMA1, MITOCHONDRIAL"/>
    <property type="match status" value="1"/>
</dbReference>
<evidence type="ECO:0000313" key="8">
    <source>
        <dbReference type="EMBL" id="MCV9385744.1"/>
    </source>
</evidence>
<dbReference type="CDD" id="cd07332">
    <property type="entry name" value="M48C_Oma1_like"/>
    <property type="match status" value="1"/>
</dbReference>
<accession>A0ABT3CQE7</accession>
<evidence type="ECO:0000259" key="7">
    <source>
        <dbReference type="Pfam" id="PF01435"/>
    </source>
</evidence>
<dbReference type="Gene3D" id="3.30.2010.10">
    <property type="entry name" value="Metalloproteases ('zincins'), catalytic domain"/>
    <property type="match status" value="1"/>
</dbReference>
<proteinExistence type="inferred from homology"/>
<evidence type="ECO:0000256" key="5">
    <source>
        <dbReference type="ARBA" id="ARBA00023049"/>
    </source>
</evidence>
<keyword evidence="2" id="KW-0479">Metal-binding</keyword>
<gene>
    <name evidence="8" type="ORF">N7U62_03675</name>
</gene>
<evidence type="ECO:0000256" key="3">
    <source>
        <dbReference type="ARBA" id="ARBA00022801"/>
    </source>
</evidence>
<evidence type="ECO:0000256" key="4">
    <source>
        <dbReference type="ARBA" id="ARBA00022833"/>
    </source>
</evidence>
<comment type="cofactor">
    <cofactor evidence="6">
        <name>Zn(2+)</name>
        <dbReference type="ChEBI" id="CHEBI:29105"/>
    </cofactor>
    <text evidence="6">Binds 1 zinc ion per subunit.</text>
</comment>
<dbReference type="InterPro" id="IPR051156">
    <property type="entry name" value="Mito/Outer_Membr_Metalloprot"/>
</dbReference>
<keyword evidence="5 6" id="KW-0482">Metalloprotease</keyword>
<keyword evidence="3 6" id="KW-0378">Hydrolase</keyword>
<keyword evidence="4 6" id="KW-0862">Zinc</keyword>
<evidence type="ECO:0000256" key="2">
    <source>
        <dbReference type="ARBA" id="ARBA00022723"/>
    </source>
</evidence>
<dbReference type="RefSeq" id="WP_264136527.1">
    <property type="nucleotide sequence ID" value="NZ_JAOYOD010000001.1"/>
</dbReference>
<keyword evidence="9" id="KW-1185">Reference proteome</keyword>
<evidence type="ECO:0000256" key="6">
    <source>
        <dbReference type="RuleBase" id="RU003983"/>
    </source>
</evidence>
<dbReference type="PANTHER" id="PTHR22726">
    <property type="entry name" value="METALLOENDOPEPTIDASE OMA1"/>
    <property type="match status" value="1"/>
</dbReference>
<evidence type="ECO:0000256" key="1">
    <source>
        <dbReference type="ARBA" id="ARBA00022670"/>
    </source>
</evidence>
<dbReference type="Proteomes" id="UP001300692">
    <property type="component" value="Unassembled WGS sequence"/>
</dbReference>
<reference evidence="8 9" key="1">
    <citation type="submission" date="2022-10" db="EMBL/GenBank/DDBJ databases">
        <title>Comparative genomics and taxonomic characterization of three novel marine species of genus Reichenbachiella exhibiting antioxidant and polysaccharide degradation activities.</title>
        <authorList>
            <person name="Muhammad N."/>
            <person name="Lee Y.-J."/>
            <person name="Ko J."/>
            <person name="Kim S.-G."/>
        </authorList>
    </citation>
    <scope>NUCLEOTIDE SEQUENCE [LARGE SCALE GENOMIC DNA]</scope>
    <source>
        <strain evidence="8 9">ABR2-5</strain>
    </source>
</reference>
<dbReference type="InterPro" id="IPR001915">
    <property type="entry name" value="Peptidase_M48"/>
</dbReference>
<comment type="similarity">
    <text evidence="6">Belongs to the peptidase M48 family.</text>
</comment>
<organism evidence="8 9">
    <name type="scientific">Reichenbachiella ulvae</name>
    <dbReference type="NCBI Taxonomy" id="2980104"/>
    <lineage>
        <taxon>Bacteria</taxon>
        <taxon>Pseudomonadati</taxon>
        <taxon>Bacteroidota</taxon>
        <taxon>Cytophagia</taxon>
        <taxon>Cytophagales</taxon>
        <taxon>Reichenbachiellaceae</taxon>
        <taxon>Reichenbachiella</taxon>
    </lineage>
</organism>
<evidence type="ECO:0000313" key="9">
    <source>
        <dbReference type="Proteomes" id="UP001300692"/>
    </source>
</evidence>
<comment type="caution">
    <text evidence="8">The sequence shown here is derived from an EMBL/GenBank/DDBJ whole genome shotgun (WGS) entry which is preliminary data.</text>
</comment>
<dbReference type="Pfam" id="PF01435">
    <property type="entry name" value="Peptidase_M48"/>
    <property type="match status" value="1"/>
</dbReference>
<dbReference type="EMBL" id="JAOYOD010000001">
    <property type="protein sequence ID" value="MCV9385744.1"/>
    <property type="molecule type" value="Genomic_DNA"/>
</dbReference>
<protein>
    <submittedName>
        <fullName evidence="8">M48 family metallopeptidase</fullName>
    </submittedName>
</protein>
<keyword evidence="1 6" id="KW-0645">Protease</keyword>